<dbReference type="GeneID" id="10152871"/>
<dbReference type="OrthoDB" id="381845at2157"/>
<dbReference type="STRING" id="765177.Desmu_0183"/>
<organism evidence="1 2">
    <name type="scientific">Desulfurococcus mucosus (strain ATCC 35584 / DSM 2162 / JCM 9187 / O7/1)</name>
    <dbReference type="NCBI Taxonomy" id="765177"/>
    <lineage>
        <taxon>Archaea</taxon>
        <taxon>Thermoproteota</taxon>
        <taxon>Thermoprotei</taxon>
        <taxon>Desulfurococcales</taxon>
        <taxon>Desulfurococcaceae</taxon>
        <taxon>Desulfurococcus</taxon>
    </lineage>
</organism>
<gene>
    <name evidence="1" type="ordered locus">Desmu_0183</name>
</gene>
<name>E8R7K7_DESM0</name>
<dbReference type="Proteomes" id="UP000001068">
    <property type="component" value="Chromosome"/>
</dbReference>
<evidence type="ECO:0000313" key="2">
    <source>
        <dbReference type="Proteomes" id="UP000001068"/>
    </source>
</evidence>
<protein>
    <submittedName>
        <fullName evidence="1">GTP cyclohydrolase III</fullName>
    </submittedName>
</protein>
<dbReference type="KEGG" id="dmu:Desmu_0183"/>
<dbReference type="RefSeq" id="WP_013561724.1">
    <property type="nucleotide sequence ID" value="NC_014961.1"/>
</dbReference>
<dbReference type="Gene3D" id="3.30.70.1230">
    <property type="entry name" value="Nucleotide cyclase"/>
    <property type="match status" value="1"/>
</dbReference>
<reference evidence="1 2" key="2">
    <citation type="journal article" date="2011" name="Stand. Genomic Sci.">
        <title>Complete genome sequence of Desulfurococcus mucosus type strain (O7/1).</title>
        <authorList>
            <person name="Wirth R."/>
            <person name="Chertkov O."/>
            <person name="Held B."/>
            <person name="Lapidus A."/>
            <person name="Nolan M."/>
            <person name="Lucas S."/>
            <person name="Hammon N."/>
            <person name="Deshpande S."/>
            <person name="Cheng J.F."/>
            <person name="Tapia R."/>
            <person name="Han C."/>
            <person name="Goodwin L."/>
            <person name="Pitluck S."/>
            <person name="Liolios K."/>
            <person name="Ioanna P."/>
            <person name="Ivanova N."/>
            <person name="Mavromatis K."/>
            <person name="Mikhailova N."/>
            <person name="Pati A."/>
            <person name="Chen A."/>
            <person name="Palaniappan K."/>
            <person name="Land M."/>
            <person name="Hauser L."/>
            <person name="Chang Y.J."/>
            <person name="Jeffries C.D."/>
            <person name="Bilek Y."/>
            <person name="Hader T."/>
            <person name="Rohde M."/>
            <person name="Spring S."/>
            <person name="Sikorski J."/>
            <person name="Goker M."/>
            <person name="Woyke T."/>
            <person name="Bristow J."/>
            <person name="Eisen J.A."/>
            <person name="Markowitz V."/>
            <person name="Hugenholtz P."/>
            <person name="Kyrpides N.C."/>
            <person name="Klenk H.P."/>
        </authorList>
    </citation>
    <scope>NUCLEOTIDE SEQUENCE [LARGE SCALE GENOMIC DNA]</scope>
    <source>
        <strain evidence="2">ATCC 35584 / DSM 2162 / JCM 9187 / O7/1</strain>
    </source>
</reference>
<accession>E8R7K7</accession>
<proteinExistence type="predicted"/>
<dbReference type="GO" id="GO:0016787">
    <property type="term" value="F:hydrolase activity"/>
    <property type="evidence" value="ECO:0007669"/>
    <property type="project" value="UniProtKB-KW"/>
</dbReference>
<dbReference type="EMBL" id="CP002363">
    <property type="protein sequence ID" value="ADV64502.1"/>
    <property type="molecule type" value="Genomic_DNA"/>
</dbReference>
<dbReference type="InterPro" id="IPR029787">
    <property type="entry name" value="Nucleotide_cyclase"/>
</dbReference>
<keyword evidence="2" id="KW-1185">Reference proteome</keyword>
<sequence>MPRYTVVRVEEVERYAMRVGYGARRRRLNELFSRVEELLNNTLEPYGGIAFNTGVEGEYIALTNGVDREQHLDLLFKLDWETPHGVRVASLKASNPVVALLSSSSYFRRGERFLFEEDDGGVGEEYWVAMIALPRLRGYEAHVAANTLGYSISRAMERYGGLVVEKTSGAVTIIGGGGLEALAGELREIGPVGIGVSQRGLNAYRNAVKALQRLLDGVAEERVCVLRD</sequence>
<dbReference type="AlphaFoldDB" id="E8R7K7"/>
<evidence type="ECO:0000313" key="1">
    <source>
        <dbReference type="EMBL" id="ADV64502.1"/>
    </source>
</evidence>
<dbReference type="eggNOG" id="arCOG04202">
    <property type="taxonomic scope" value="Archaea"/>
</dbReference>
<keyword evidence="1" id="KW-0378">Hydrolase</keyword>
<reference evidence="2" key="1">
    <citation type="submission" date="2010-11" db="EMBL/GenBank/DDBJ databases">
        <title>The complete genome of Desulfurococcus mucosus DSM 2162.</title>
        <authorList>
            <consortium name="US DOE Joint Genome Institute (JGI-PGF)"/>
            <person name="Lucas S."/>
            <person name="Copeland A."/>
            <person name="Lapidus A."/>
            <person name="Bruce D."/>
            <person name="Goodwin L."/>
            <person name="Pitluck S."/>
            <person name="Kyrpides N."/>
            <person name="Mavromatis K."/>
            <person name="Pagani I."/>
            <person name="Ivanova N."/>
            <person name="Ovchinnikova G."/>
            <person name="Chertkov O."/>
            <person name="Held B."/>
            <person name="Brettin T."/>
            <person name="Detter J.C."/>
            <person name="Tapia R."/>
            <person name="Han C."/>
            <person name="Land M."/>
            <person name="Hauser L."/>
            <person name="Markowitz V."/>
            <person name="Cheng J.-F."/>
            <person name="Hugenholtz P."/>
            <person name="Woyke T."/>
            <person name="Wu D."/>
            <person name="Wirth R."/>
            <person name="Bilek Y."/>
            <person name="Hader T."/>
            <person name="Klenk H.-P."/>
            <person name="Eisen J.A."/>
        </authorList>
    </citation>
    <scope>NUCLEOTIDE SEQUENCE [LARGE SCALE GENOMIC DNA]</scope>
    <source>
        <strain evidence="2">ATCC 35584 / DSM 2162 / JCM 9187 / O7/1</strain>
    </source>
</reference>
<dbReference type="HOGENOM" id="CLU_1217528_0_0_2"/>